<dbReference type="Proteomes" id="UP000593766">
    <property type="component" value="Chromosome"/>
</dbReference>
<evidence type="ECO:0000313" key="2">
    <source>
        <dbReference type="Proteomes" id="UP000593766"/>
    </source>
</evidence>
<dbReference type="AlphaFoldDB" id="A0A7M1UTN6"/>
<reference evidence="1 2" key="1">
    <citation type="submission" date="2020-10" db="EMBL/GenBank/DDBJ databases">
        <title>Complete genome sequence of Thermosphaera aggregans strain 3507.</title>
        <authorList>
            <person name="Zayulina K.S."/>
            <person name="Elcheninov A.G."/>
            <person name="Toshchakov S.V."/>
            <person name="Kublanov I.V."/>
            <person name="Kochetkova T.V."/>
        </authorList>
    </citation>
    <scope>NUCLEOTIDE SEQUENCE [LARGE SCALE GENOMIC DNA]</scope>
    <source>
        <strain evidence="1 2">3507</strain>
    </source>
</reference>
<dbReference type="OrthoDB" id="28671at2157"/>
<evidence type="ECO:0000313" key="1">
    <source>
        <dbReference type="EMBL" id="QOR94572.1"/>
    </source>
</evidence>
<gene>
    <name evidence="1" type="ORF">IMZ38_01130</name>
</gene>
<sequence length="358" mass="42213">MSKKDVLEIGVSEFVTKVANPYFTLREDFSDVSITKDFLSSSIKFAVKNKVFPLFYEGCLKLGIRLPKEADLLMDEYERKWRMQIEEMGSLLDISEKLGIEIMIFKTFKPFRYIPDDVDILLRHEKDLYPLITKLGEKGYFILKIGTPEVVLRKIGKGGAYVDLDIHTRLAIGYLDVFRVEDLWRIQAYERFKLENKWIAFKLSEDYEVVREAAYALLKDFNLSIPGLYFAIHALMKRDIRKIEKIAVRSNFYLPLVIYLYSAQYLAHKLFNFDIDLQLQFNKRFISTMPLRIIKSEISREFRVPYPYPVSVIAWTYMLKTWLEISRNRNLKVLGQVIKQPSSKGIGILLNYLRERFK</sequence>
<keyword evidence="2" id="KW-1185">Reference proteome</keyword>
<accession>A0A7M1UTN6</accession>
<dbReference type="EMBL" id="CP063144">
    <property type="protein sequence ID" value="QOR94572.1"/>
    <property type="molecule type" value="Genomic_DNA"/>
</dbReference>
<dbReference type="KEGG" id="tcs:IMZ38_01130"/>
<evidence type="ECO:0008006" key="3">
    <source>
        <dbReference type="Google" id="ProtNLM"/>
    </source>
</evidence>
<name>A0A7M1UTN6_9CREN</name>
<protein>
    <recommendedName>
        <fullName evidence="3">Nucleotidyltransferase family protein</fullName>
    </recommendedName>
</protein>
<organism evidence="1 2">
    <name type="scientific">Thermosphaera chiliense</name>
    <dbReference type="NCBI Taxonomy" id="3402707"/>
    <lineage>
        <taxon>Archaea</taxon>
        <taxon>Thermoproteota</taxon>
        <taxon>Thermoprotei</taxon>
        <taxon>Desulfurococcales</taxon>
        <taxon>Desulfurococcaceae</taxon>
        <taxon>Thermosphaera</taxon>
    </lineage>
</organism>
<proteinExistence type="predicted"/>
<dbReference type="RefSeq" id="WP_193436369.1">
    <property type="nucleotide sequence ID" value="NZ_CP063144.1"/>
</dbReference>
<dbReference type="GeneID" id="59453978"/>